<keyword evidence="1" id="KW-0472">Membrane</keyword>
<dbReference type="EMBL" id="KN840441">
    <property type="protein sequence ID" value="KIP12130.1"/>
    <property type="molecule type" value="Genomic_DNA"/>
</dbReference>
<evidence type="ECO:0000256" key="1">
    <source>
        <dbReference type="SAM" id="Phobius"/>
    </source>
</evidence>
<protein>
    <submittedName>
        <fullName evidence="2">Uncharacterized protein</fullName>
    </submittedName>
</protein>
<feature type="transmembrane region" description="Helical" evidence="1">
    <location>
        <begin position="325"/>
        <end position="345"/>
    </location>
</feature>
<dbReference type="Proteomes" id="UP000053257">
    <property type="component" value="Unassembled WGS sequence"/>
</dbReference>
<organism evidence="2 3">
    <name type="scientific">Phlebiopsis gigantea (strain 11061_1 CR5-6)</name>
    <name type="common">White-rot fungus</name>
    <name type="synonym">Peniophora gigantea</name>
    <dbReference type="NCBI Taxonomy" id="745531"/>
    <lineage>
        <taxon>Eukaryota</taxon>
        <taxon>Fungi</taxon>
        <taxon>Dikarya</taxon>
        <taxon>Basidiomycota</taxon>
        <taxon>Agaricomycotina</taxon>
        <taxon>Agaricomycetes</taxon>
        <taxon>Polyporales</taxon>
        <taxon>Phanerochaetaceae</taxon>
        <taxon>Phlebiopsis</taxon>
    </lineage>
</organism>
<evidence type="ECO:0000313" key="3">
    <source>
        <dbReference type="Proteomes" id="UP000053257"/>
    </source>
</evidence>
<name>A0A0C3SFI2_PHLG1</name>
<proteinExistence type="predicted"/>
<evidence type="ECO:0000313" key="2">
    <source>
        <dbReference type="EMBL" id="KIP12130.1"/>
    </source>
</evidence>
<reference evidence="2 3" key="1">
    <citation type="journal article" date="2014" name="PLoS Genet.">
        <title>Analysis of the Phlebiopsis gigantea genome, transcriptome and secretome provides insight into its pioneer colonization strategies of wood.</title>
        <authorList>
            <person name="Hori C."/>
            <person name="Ishida T."/>
            <person name="Igarashi K."/>
            <person name="Samejima M."/>
            <person name="Suzuki H."/>
            <person name="Master E."/>
            <person name="Ferreira P."/>
            <person name="Ruiz-Duenas F.J."/>
            <person name="Held B."/>
            <person name="Canessa P."/>
            <person name="Larrondo L.F."/>
            <person name="Schmoll M."/>
            <person name="Druzhinina I.S."/>
            <person name="Kubicek C.P."/>
            <person name="Gaskell J.A."/>
            <person name="Kersten P."/>
            <person name="St John F."/>
            <person name="Glasner J."/>
            <person name="Sabat G."/>
            <person name="Splinter BonDurant S."/>
            <person name="Syed K."/>
            <person name="Yadav J."/>
            <person name="Mgbeahuruike A.C."/>
            <person name="Kovalchuk A."/>
            <person name="Asiegbu F.O."/>
            <person name="Lackner G."/>
            <person name="Hoffmeister D."/>
            <person name="Rencoret J."/>
            <person name="Gutierrez A."/>
            <person name="Sun H."/>
            <person name="Lindquist E."/>
            <person name="Barry K."/>
            <person name="Riley R."/>
            <person name="Grigoriev I.V."/>
            <person name="Henrissat B."/>
            <person name="Kues U."/>
            <person name="Berka R.M."/>
            <person name="Martinez A.T."/>
            <person name="Covert S.F."/>
            <person name="Blanchette R.A."/>
            <person name="Cullen D."/>
        </authorList>
    </citation>
    <scope>NUCLEOTIDE SEQUENCE [LARGE SCALE GENOMIC DNA]</scope>
    <source>
        <strain evidence="2 3">11061_1 CR5-6</strain>
    </source>
</reference>
<dbReference type="STRING" id="745531.A0A0C3SFI2"/>
<dbReference type="AlphaFoldDB" id="A0A0C3SFI2"/>
<keyword evidence="1" id="KW-0812">Transmembrane</keyword>
<feature type="transmembrane region" description="Helical" evidence="1">
    <location>
        <begin position="409"/>
        <end position="431"/>
    </location>
</feature>
<keyword evidence="3" id="KW-1185">Reference proteome</keyword>
<feature type="transmembrane region" description="Helical" evidence="1">
    <location>
        <begin position="375"/>
        <end position="403"/>
    </location>
</feature>
<dbReference type="OrthoDB" id="2657661at2759"/>
<dbReference type="HOGENOM" id="CLU_015091_2_2_1"/>
<feature type="transmembrane region" description="Helical" evidence="1">
    <location>
        <begin position="245"/>
        <end position="262"/>
    </location>
</feature>
<accession>A0A0C3SFI2</accession>
<keyword evidence="1" id="KW-1133">Transmembrane helix</keyword>
<sequence length="511" mass="58440">MSQIQSQDDAGSYPLTSNHTAIPMDDIARPVGCLEIVEWAPSDASKRKYKREVHYFNDVQPGMDTKIKGMKSRFKRIKNISGWTVYTCPEGKLLFHHEQNSVMTITNLLDRKNIEEIEIGVATILEDLNTYRAEHADVPSDIEICVCKATRGDEDVIAYYFASMTDQSVFWLKDVEEDIVTEFERKVVSEAHLGLAMQYQFWYGPQSSLAKHDLERFLAFWGEPGARLDRHDTALKKSTRRPRSWIFALISPFLFFMPILYMNEFDKLYVDDTVHYYFWRMFIAGLKRDWENSITPATVLLSANVGFLAIQSIDTGKPDRSVAQIISYISAVLSLFVYIVCQILTRHHRHHANEQATSALNYIIKSEKRLLGLQAVAIAFSLPTALFIWSMLTFLAAMVVVFFDGTSSVTKISISSVLLILLIMVALLLYLERDDTVSGATSPYVRIYCLILDAIQTWWQYVTRWIPWQKGSSSNDSLTEVAPSISSRSSKWRWFSISSSTPSPRAPQVWH</sequence>
<gene>
    <name evidence="2" type="ORF">PHLGIDRAFT_124310</name>
</gene>